<keyword evidence="2 4" id="KW-0808">Transferase</keyword>
<comment type="function">
    <text evidence="2">Catalyzes the specific phosphorylation of 1,6-anhydro-N-acetylmuramic acid (anhMurNAc) with the simultaneous cleavage of the 1,6-anhydro ring, generating MurNAc-6-P. Is required for the utilization of anhMurNAc either imported from the medium or derived from its own cell wall murein, and thus plays a role in cell wall recycling.</text>
</comment>
<proteinExistence type="inferred from homology"/>
<dbReference type="Proteomes" id="UP000664073">
    <property type="component" value="Unassembled WGS sequence"/>
</dbReference>
<keyword evidence="2 4" id="KW-0418">Kinase</keyword>
<name>A0A939HN37_9PROT</name>
<evidence type="ECO:0000256" key="1">
    <source>
        <dbReference type="ARBA" id="ARBA00023277"/>
    </source>
</evidence>
<dbReference type="SUPFAM" id="SSF53067">
    <property type="entry name" value="Actin-like ATPase domain"/>
    <property type="match status" value="1"/>
</dbReference>
<dbReference type="PANTHER" id="PTHR30605">
    <property type="entry name" value="ANHYDRO-N-ACETYLMURAMIC ACID KINASE"/>
    <property type="match status" value="1"/>
</dbReference>
<evidence type="ECO:0000256" key="3">
    <source>
        <dbReference type="SAM" id="MobiDB-lite"/>
    </source>
</evidence>
<sequence>MNAIGLMSGTSLDGVDAALVRTDGACVFAHGPSLTVPYPPGLRTRLRALLDEAPHLTAQSAQVLEIEREVTDIHAQAVRLIRAAAPDMVADVVGFHGQTILHAPGPAARPEGGRDGAHACESAREQSPATPCAARQDEPPMGQHGRTWQIGDAARLSASTGLPVVHDFRSADVQAGGQGAPLAPLYHAALLQGRPGPVAVLNIGGVANLTLLGATGHVWACDTGPGNALLDDWTQRHTGQPYDRDGALAARGTVHGPSLAALMAHPFFAAPPPKSLDRLSFHAGLEQIARLDAADGAATLAAFTAEAVARTPLPEQPGAWYVCGGGRHNPAIMAALAQRLAGPVRPVEDLGWKGDALEAECFGFLAVRSLRGLPLSLPATTGVPTPLRGGQLTCAGITPWGMREGGRIL</sequence>
<comment type="caution">
    <text evidence="4">The sequence shown here is derived from an EMBL/GenBank/DDBJ whole genome shotgun (WGS) entry which is preliminary data.</text>
</comment>
<dbReference type="HAMAP" id="MF_01270">
    <property type="entry name" value="AnhMurNAc_kinase"/>
    <property type="match status" value="1"/>
</dbReference>
<dbReference type="GO" id="GO:0006040">
    <property type="term" value="P:amino sugar metabolic process"/>
    <property type="evidence" value="ECO:0007669"/>
    <property type="project" value="InterPro"/>
</dbReference>
<feature type="region of interest" description="Disordered" evidence="3">
    <location>
        <begin position="105"/>
        <end position="146"/>
    </location>
</feature>
<accession>A0A939HN37</accession>
<evidence type="ECO:0000313" key="5">
    <source>
        <dbReference type="Proteomes" id="UP000664073"/>
    </source>
</evidence>
<dbReference type="AlphaFoldDB" id="A0A939HN37"/>
<reference evidence="4" key="1">
    <citation type="submission" date="2021-03" db="EMBL/GenBank/DDBJ databases">
        <title>The complete genome sequence of Acetobacter sp. TBRC 12339.</title>
        <authorList>
            <person name="Charoenyingcharoen P."/>
            <person name="Yukphan P."/>
        </authorList>
    </citation>
    <scope>NUCLEOTIDE SEQUENCE</scope>
    <source>
        <strain evidence="4">TBRC 12339</strain>
    </source>
</reference>
<feature type="binding site" evidence="2">
    <location>
        <begin position="9"/>
        <end position="16"/>
    </location>
    <ligand>
        <name>ATP</name>
        <dbReference type="ChEBI" id="CHEBI:30616"/>
    </ligand>
</feature>
<evidence type="ECO:0000256" key="2">
    <source>
        <dbReference type="HAMAP-Rule" id="MF_01270"/>
    </source>
</evidence>
<dbReference type="GO" id="GO:0005524">
    <property type="term" value="F:ATP binding"/>
    <property type="evidence" value="ECO:0007669"/>
    <property type="project" value="UniProtKB-UniRule"/>
</dbReference>
<dbReference type="Gene3D" id="3.30.420.40">
    <property type="match status" value="1"/>
</dbReference>
<keyword evidence="2" id="KW-0067">ATP-binding</keyword>
<keyword evidence="1 2" id="KW-0119">Carbohydrate metabolism</keyword>
<dbReference type="NCBIfam" id="NF007141">
    <property type="entry name" value="PRK09585.1-5"/>
    <property type="match status" value="1"/>
</dbReference>
<dbReference type="PANTHER" id="PTHR30605:SF0">
    <property type="entry name" value="ANHYDRO-N-ACETYLMURAMIC ACID KINASE"/>
    <property type="match status" value="1"/>
</dbReference>
<feature type="compositionally biased region" description="Basic and acidic residues" evidence="3">
    <location>
        <begin position="111"/>
        <end position="124"/>
    </location>
</feature>
<dbReference type="InterPro" id="IPR043129">
    <property type="entry name" value="ATPase_NBD"/>
</dbReference>
<dbReference type="Pfam" id="PF03702">
    <property type="entry name" value="AnmK"/>
    <property type="match status" value="2"/>
</dbReference>
<protein>
    <recommendedName>
        <fullName evidence="2">Anhydro-N-acetylmuramic acid kinase</fullName>
        <ecNumber evidence="2">2.7.1.170</ecNumber>
    </recommendedName>
    <alternativeName>
        <fullName evidence="2">AnhMurNAc kinase</fullName>
    </alternativeName>
</protein>
<comment type="pathway">
    <text evidence="2">Cell wall biogenesis; peptidoglycan recycling.</text>
</comment>
<dbReference type="EC" id="2.7.1.170" evidence="2"/>
<keyword evidence="5" id="KW-1185">Reference proteome</keyword>
<comment type="similarity">
    <text evidence="2">Belongs to the anhydro-N-acetylmuramic acid kinase family.</text>
</comment>
<dbReference type="GO" id="GO:0009254">
    <property type="term" value="P:peptidoglycan turnover"/>
    <property type="evidence" value="ECO:0007669"/>
    <property type="project" value="UniProtKB-UniRule"/>
</dbReference>
<evidence type="ECO:0000313" key="4">
    <source>
        <dbReference type="EMBL" id="MBO1325266.1"/>
    </source>
</evidence>
<keyword evidence="2" id="KW-0547">Nucleotide-binding</keyword>
<dbReference type="GO" id="GO:0097175">
    <property type="term" value="P:1,6-anhydro-N-acetyl-beta-muramic acid catabolic process"/>
    <property type="evidence" value="ECO:0007669"/>
    <property type="project" value="UniProtKB-UniRule"/>
</dbReference>
<dbReference type="InterPro" id="IPR005338">
    <property type="entry name" value="Anhydro_N_Ac-Mur_kinase"/>
</dbReference>
<dbReference type="EMBL" id="JAFVMH010000003">
    <property type="protein sequence ID" value="MBO1325266.1"/>
    <property type="molecule type" value="Genomic_DNA"/>
</dbReference>
<gene>
    <name evidence="2" type="primary">anmK</name>
    <name evidence="4" type="ORF">J2D77_08915</name>
</gene>
<dbReference type="GO" id="GO:0016301">
    <property type="term" value="F:kinase activity"/>
    <property type="evidence" value="ECO:0007669"/>
    <property type="project" value="UniProtKB-KW"/>
</dbReference>
<comment type="pathway">
    <text evidence="2">Amino-sugar metabolism; 1,6-anhydro-N-acetylmuramate degradation.</text>
</comment>
<comment type="catalytic activity">
    <reaction evidence="2">
        <text>1,6-anhydro-N-acetyl-beta-muramate + ATP + H2O = N-acetyl-D-muramate 6-phosphate + ADP + H(+)</text>
        <dbReference type="Rhea" id="RHEA:24952"/>
        <dbReference type="ChEBI" id="CHEBI:15377"/>
        <dbReference type="ChEBI" id="CHEBI:15378"/>
        <dbReference type="ChEBI" id="CHEBI:30616"/>
        <dbReference type="ChEBI" id="CHEBI:58690"/>
        <dbReference type="ChEBI" id="CHEBI:58722"/>
        <dbReference type="ChEBI" id="CHEBI:456216"/>
        <dbReference type="EC" id="2.7.1.170"/>
    </reaction>
</comment>
<organism evidence="4 5">
    <name type="scientific">Acetobacter garciniae</name>
    <dbReference type="NCBI Taxonomy" id="2817435"/>
    <lineage>
        <taxon>Bacteria</taxon>
        <taxon>Pseudomonadati</taxon>
        <taxon>Pseudomonadota</taxon>
        <taxon>Alphaproteobacteria</taxon>
        <taxon>Acetobacterales</taxon>
        <taxon>Acetobacteraceae</taxon>
        <taxon>Acetobacter</taxon>
    </lineage>
</organism>
<dbReference type="GO" id="GO:0016773">
    <property type="term" value="F:phosphotransferase activity, alcohol group as acceptor"/>
    <property type="evidence" value="ECO:0007669"/>
    <property type="project" value="UniProtKB-UniRule"/>
</dbReference>